<feature type="compositionally biased region" description="Low complexity" evidence="4">
    <location>
        <begin position="11"/>
        <end position="21"/>
    </location>
</feature>
<gene>
    <name evidence="6" type="ORF">TCAL_02912</name>
</gene>
<dbReference type="Gene3D" id="1.10.238.10">
    <property type="entry name" value="EF-hand"/>
    <property type="match status" value="1"/>
</dbReference>
<keyword evidence="2" id="KW-0677">Repeat</keyword>
<dbReference type="CDD" id="cd00051">
    <property type="entry name" value="EFh"/>
    <property type="match status" value="2"/>
</dbReference>
<name>A0A553NP46_TIGCA</name>
<feature type="compositionally biased region" description="Polar residues" evidence="4">
    <location>
        <begin position="157"/>
        <end position="166"/>
    </location>
</feature>
<dbReference type="InterPro" id="IPR028846">
    <property type="entry name" value="Recoverin"/>
</dbReference>
<feature type="region of interest" description="Disordered" evidence="4">
    <location>
        <begin position="208"/>
        <end position="231"/>
    </location>
</feature>
<dbReference type="STRING" id="6832.A0A553NP46"/>
<evidence type="ECO:0000256" key="2">
    <source>
        <dbReference type="ARBA" id="ARBA00022737"/>
    </source>
</evidence>
<feature type="domain" description="EF-hand" evidence="5">
    <location>
        <begin position="397"/>
        <end position="432"/>
    </location>
</feature>
<dbReference type="SMART" id="SM00054">
    <property type="entry name" value="EFh"/>
    <property type="match status" value="3"/>
</dbReference>
<dbReference type="PROSITE" id="PS00018">
    <property type="entry name" value="EF_HAND_1"/>
    <property type="match status" value="2"/>
</dbReference>
<feature type="domain" description="EF-hand" evidence="5">
    <location>
        <begin position="351"/>
        <end position="386"/>
    </location>
</feature>
<dbReference type="InterPro" id="IPR002048">
    <property type="entry name" value="EF_hand_dom"/>
</dbReference>
<dbReference type="PANTHER" id="PTHR23055:SF167">
    <property type="entry name" value="EF-HAND DOMAIN-CONTAINING PROTEIN"/>
    <property type="match status" value="1"/>
</dbReference>
<organism evidence="6 7">
    <name type="scientific">Tigriopus californicus</name>
    <name type="common">Marine copepod</name>
    <dbReference type="NCBI Taxonomy" id="6832"/>
    <lineage>
        <taxon>Eukaryota</taxon>
        <taxon>Metazoa</taxon>
        <taxon>Ecdysozoa</taxon>
        <taxon>Arthropoda</taxon>
        <taxon>Crustacea</taxon>
        <taxon>Multicrustacea</taxon>
        <taxon>Hexanauplia</taxon>
        <taxon>Copepoda</taxon>
        <taxon>Harpacticoida</taxon>
        <taxon>Harpacticidae</taxon>
        <taxon>Tigriopus</taxon>
    </lineage>
</organism>
<feature type="compositionally biased region" description="Low complexity" evidence="4">
    <location>
        <begin position="83"/>
        <end position="92"/>
    </location>
</feature>
<dbReference type="Proteomes" id="UP000318571">
    <property type="component" value="Chromosome 4"/>
</dbReference>
<evidence type="ECO:0000259" key="5">
    <source>
        <dbReference type="PROSITE" id="PS50222"/>
    </source>
</evidence>
<feature type="compositionally biased region" description="Polar residues" evidence="4">
    <location>
        <begin position="107"/>
        <end position="125"/>
    </location>
</feature>
<dbReference type="GO" id="GO:0005509">
    <property type="term" value="F:calcium ion binding"/>
    <property type="evidence" value="ECO:0007669"/>
    <property type="project" value="InterPro"/>
</dbReference>
<proteinExistence type="predicted"/>
<dbReference type="InterPro" id="IPR018247">
    <property type="entry name" value="EF_Hand_1_Ca_BS"/>
</dbReference>
<evidence type="ECO:0000256" key="1">
    <source>
        <dbReference type="ARBA" id="ARBA00022723"/>
    </source>
</evidence>
<keyword evidence="3" id="KW-0106">Calcium</keyword>
<dbReference type="PRINTS" id="PR00450">
    <property type="entry name" value="RECOVERIN"/>
</dbReference>
<dbReference type="InterPro" id="IPR011992">
    <property type="entry name" value="EF-hand-dom_pair"/>
</dbReference>
<comment type="caution">
    <text evidence="6">The sequence shown here is derived from an EMBL/GenBank/DDBJ whole genome shotgun (WGS) entry which is preliminary data.</text>
</comment>
<feature type="compositionally biased region" description="Low complexity" evidence="4">
    <location>
        <begin position="126"/>
        <end position="147"/>
    </location>
</feature>
<evidence type="ECO:0000313" key="7">
    <source>
        <dbReference type="Proteomes" id="UP000318571"/>
    </source>
</evidence>
<protein>
    <recommendedName>
        <fullName evidence="5">EF-hand domain-containing protein</fullName>
    </recommendedName>
</protein>
<feature type="domain" description="EF-hand" evidence="5">
    <location>
        <begin position="315"/>
        <end position="350"/>
    </location>
</feature>
<dbReference type="PANTHER" id="PTHR23055">
    <property type="entry name" value="CALCIUM BINDING PROTEINS"/>
    <property type="match status" value="1"/>
</dbReference>
<feature type="region of interest" description="Disordered" evidence="4">
    <location>
        <begin position="83"/>
        <end position="166"/>
    </location>
</feature>
<keyword evidence="1" id="KW-0479">Metal-binding</keyword>
<evidence type="ECO:0000256" key="4">
    <source>
        <dbReference type="SAM" id="MobiDB-lite"/>
    </source>
</evidence>
<dbReference type="EMBL" id="VCGU01000011">
    <property type="protein sequence ID" value="TRY67211.1"/>
    <property type="molecule type" value="Genomic_DNA"/>
</dbReference>
<reference evidence="6 7" key="1">
    <citation type="journal article" date="2018" name="Nat. Ecol. Evol.">
        <title>Genomic signatures of mitonuclear coevolution across populations of Tigriopus californicus.</title>
        <authorList>
            <person name="Barreto F.S."/>
            <person name="Watson E.T."/>
            <person name="Lima T.G."/>
            <person name="Willett C.S."/>
            <person name="Edmands S."/>
            <person name="Li W."/>
            <person name="Burton R.S."/>
        </authorList>
    </citation>
    <scope>NUCLEOTIDE SEQUENCE [LARGE SCALE GENOMIC DNA]</scope>
    <source>
        <strain evidence="6 7">San Diego</strain>
    </source>
</reference>
<evidence type="ECO:0000256" key="3">
    <source>
        <dbReference type="ARBA" id="ARBA00022837"/>
    </source>
</evidence>
<dbReference type="PROSITE" id="PS50222">
    <property type="entry name" value="EF_HAND_2"/>
    <property type="match status" value="3"/>
</dbReference>
<dbReference type="Pfam" id="PF13499">
    <property type="entry name" value="EF-hand_7"/>
    <property type="match status" value="1"/>
</dbReference>
<keyword evidence="7" id="KW-1185">Reference proteome</keyword>
<evidence type="ECO:0000313" key="6">
    <source>
        <dbReference type="EMBL" id="TRY67211.1"/>
    </source>
</evidence>
<sequence>MSLLMERPTGNSNASSPSNSNTKGNGHTSKVDHAKEGGQSKFCFAFLVKEVTELNGTPSAYPGYSMNPSSECHALATMTASAQISSSPSASATKFQHPRQRLGCRHTSISNGNESTNRCSDCSPTSSSSASSSASSASSGSMASSSSDHPHSKLVPSPSSLPRDNVQQRLQDTSSFDLIESGEGTLPSPSAELLHVRIGQPHHPVVEEEGEIGHEPGPPSPSPSDQQRKSSNPLVRLLYKLTRKQVEEKRTDITLDMLQPSRYKPNDLNQMAEDTKFSKREVRSLYRAFKQECPNGIVDEETFKDVYEKIFPLGDATHYAHLVFLAIDRDRTGGITFGDFMEFLSVITKGSLQDKLLWAFTFYDVDHDGFISKDEMLKVTDAIHELMGSKNTSNTLDAHINVDRIFETMDLNRDGLISMEEFVQYCTSTTEVRESLEVRGPFLCQVSSNGLVIEANCTFVTGPSIYAVRATTKPTNARTHMHTQFQLKVPGQHRSFFPSL</sequence>
<dbReference type="AlphaFoldDB" id="A0A553NP46"/>
<feature type="region of interest" description="Disordered" evidence="4">
    <location>
        <begin position="1"/>
        <end position="34"/>
    </location>
</feature>
<dbReference type="SUPFAM" id="SSF47473">
    <property type="entry name" value="EF-hand"/>
    <property type="match status" value="1"/>
</dbReference>
<accession>A0A553NP46</accession>